<keyword evidence="2" id="KW-1185">Reference proteome</keyword>
<accession>A0A285PH86</accession>
<dbReference type="EMBL" id="OBEL01000006">
    <property type="protein sequence ID" value="SNZ21074.1"/>
    <property type="molecule type" value="Genomic_DNA"/>
</dbReference>
<organism evidence="1 2">
    <name type="scientific">Cohaesibacter gelatinilyticus</name>
    <dbReference type="NCBI Taxonomy" id="372072"/>
    <lineage>
        <taxon>Bacteria</taxon>
        <taxon>Pseudomonadati</taxon>
        <taxon>Pseudomonadota</taxon>
        <taxon>Alphaproteobacteria</taxon>
        <taxon>Hyphomicrobiales</taxon>
        <taxon>Cohaesibacteraceae</taxon>
    </lineage>
</organism>
<proteinExistence type="predicted"/>
<reference evidence="1 2" key="1">
    <citation type="submission" date="2017-09" db="EMBL/GenBank/DDBJ databases">
        <authorList>
            <person name="Ehlers B."/>
            <person name="Leendertz F.H."/>
        </authorList>
    </citation>
    <scope>NUCLEOTIDE SEQUENCE [LARGE SCALE GENOMIC DNA]</scope>
    <source>
        <strain evidence="1 2">DSM 18289</strain>
    </source>
</reference>
<evidence type="ECO:0000313" key="1">
    <source>
        <dbReference type="EMBL" id="SNZ21074.1"/>
    </source>
</evidence>
<dbReference type="AlphaFoldDB" id="A0A285PH86"/>
<evidence type="ECO:0000313" key="2">
    <source>
        <dbReference type="Proteomes" id="UP000219439"/>
    </source>
</evidence>
<name>A0A285PH86_9HYPH</name>
<dbReference type="RefSeq" id="WP_170956195.1">
    <property type="nucleotide sequence ID" value="NZ_OBEL01000006.1"/>
</dbReference>
<sequence>MNVQQQENESSITLIYSHLEGLEELAAQSGYSFLTFLIGMARQEAEETQNGSPEPVKH</sequence>
<gene>
    <name evidence="1" type="ORF">SAMN06265368_4188</name>
</gene>
<dbReference type="Proteomes" id="UP000219439">
    <property type="component" value="Unassembled WGS sequence"/>
</dbReference>
<protein>
    <submittedName>
        <fullName evidence="1">Uncharacterized protein</fullName>
    </submittedName>
</protein>